<gene>
    <name evidence="6" type="primary">PRSS16_7</name>
    <name evidence="6" type="ORF">FOL47_001435</name>
</gene>
<feature type="non-terminal residue" evidence="6">
    <location>
        <position position="1"/>
    </location>
</feature>
<keyword evidence="4" id="KW-0378">Hydrolase</keyword>
<dbReference type="GO" id="GO:0008239">
    <property type="term" value="F:dipeptidyl-peptidase activity"/>
    <property type="evidence" value="ECO:0007669"/>
    <property type="project" value="TreeGrafter"/>
</dbReference>
<comment type="similarity">
    <text evidence="1">Belongs to the peptidase S28 family.</text>
</comment>
<dbReference type="InterPro" id="IPR008758">
    <property type="entry name" value="Peptidase_S28"/>
</dbReference>
<comment type="caution">
    <text evidence="6">The sequence shown here is derived from an EMBL/GenBank/DDBJ whole genome shotgun (WGS) entry which is preliminary data.</text>
</comment>
<dbReference type="Gene3D" id="3.40.50.1820">
    <property type="entry name" value="alpha/beta hydrolase"/>
    <property type="match status" value="1"/>
</dbReference>
<dbReference type="Proteomes" id="UP000591131">
    <property type="component" value="Unassembled WGS sequence"/>
</dbReference>
<evidence type="ECO:0000256" key="2">
    <source>
        <dbReference type="ARBA" id="ARBA00022670"/>
    </source>
</evidence>
<keyword evidence="5" id="KW-0325">Glycoprotein</keyword>
<dbReference type="OrthoDB" id="330834at2759"/>
<keyword evidence="2 6" id="KW-0645">Protease</keyword>
<dbReference type="AlphaFoldDB" id="A0A7J6MJ98"/>
<reference evidence="6 7" key="1">
    <citation type="submission" date="2020-04" db="EMBL/GenBank/DDBJ databases">
        <title>Perkinsus chesapeaki whole genome sequence.</title>
        <authorList>
            <person name="Bogema D.R."/>
        </authorList>
    </citation>
    <scope>NUCLEOTIDE SEQUENCE [LARGE SCALE GENOMIC DNA]</scope>
    <source>
        <strain evidence="6">ATCC PRA-425</strain>
    </source>
</reference>
<evidence type="ECO:0000313" key="7">
    <source>
        <dbReference type="Proteomes" id="UP000591131"/>
    </source>
</evidence>
<evidence type="ECO:0000256" key="1">
    <source>
        <dbReference type="ARBA" id="ARBA00011079"/>
    </source>
</evidence>
<sequence>TDFGLRGKYLEDVSTRQLWLQDIISLHAVQDNDPFCRTKLCNIKKKCAFIAKSNVSSDQEVMNVFARVGQPQEGPEALQDYKQYIASLREKSIILGKRFTEFQTCAQWVSFHSCNPGSKCPFIQDSAILEIKQKLCQDAFGLSEAKIKQRIAEKERDFGGRGLKKTNNIFVILGGLDPWKAAGEIVSSESGPTQYEVPQASHCYWLNAGATRLPGVREMLDETLEMVQSWLKAEYNNVSMLL</sequence>
<name>A0A7J6MJ98_PERCH</name>
<protein>
    <submittedName>
        <fullName evidence="6">Thymus-specific serine protease</fullName>
    </submittedName>
</protein>
<evidence type="ECO:0000256" key="4">
    <source>
        <dbReference type="ARBA" id="ARBA00022801"/>
    </source>
</evidence>
<keyword evidence="7" id="KW-1185">Reference proteome</keyword>
<dbReference type="EMBL" id="JAAPAO010000134">
    <property type="protein sequence ID" value="KAF4671565.1"/>
    <property type="molecule type" value="Genomic_DNA"/>
</dbReference>
<dbReference type="Pfam" id="PF05577">
    <property type="entry name" value="Peptidase_S28"/>
    <property type="match status" value="1"/>
</dbReference>
<evidence type="ECO:0000313" key="6">
    <source>
        <dbReference type="EMBL" id="KAF4671565.1"/>
    </source>
</evidence>
<dbReference type="GO" id="GO:0070008">
    <property type="term" value="F:serine-type exopeptidase activity"/>
    <property type="evidence" value="ECO:0007669"/>
    <property type="project" value="InterPro"/>
</dbReference>
<dbReference type="PANTHER" id="PTHR11010">
    <property type="entry name" value="PROTEASE S28 PRO-X CARBOXYPEPTIDASE-RELATED"/>
    <property type="match status" value="1"/>
</dbReference>
<dbReference type="GO" id="GO:0006508">
    <property type="term" value="P:proteolysis"/>
    <property type="evidence" value="ECO:0007669"/>
    <property type="project" value="UniProtKB-KW"/>
</dbReference>
<accession>A0A7J6MJ98</accession>
<dbReference type="PANTHER" id="PTHR11010:SF38">
    <property type="entry name" value="LYSOSOMAL PRO-X CARBOXYPEPTIDASE"/>
    <property type="match status" value="1"/>
</dbReference>
<evidence type="ECO:0000256" key="3">
    <source>
        <dbReference type="ARBA" id="ARBA00022729"/>
    </source>
</evidence>
<evidence type="ECO:0000256" key="5">
    <source>
        <dbReference type="ARBA" id="ARBA00023180"/>
    </source>
</evidence>
<keyword evidence="3" id="KW-0732">Signal</keyword>
<proteinExistence type="inferred from homology"/>
<organism evidence="6 7">
    <name type="scientific">Perkinsus chesapeaki</name>
    <name type="common">Clam parasite</name>
    <name type="synonym">Perkinsus andrewsi</name>
    <dbReference type="NCBI Taxonomy" id="330153"/>
    <lineage>
        <taxon>Eukaryota</taxon>
        <taxon>Sar</taxon>
        <taxon>Alveolata</taxon>
        <taxon>Perkinsozoa</taxon>
        <taxon>Perkinsea</taxon>
        <taxon>Perkinsida</taxon>
        <taxon>Perkinsidae</taxon>
        <taxon>Perkinsus</taxon>
    </lineage>
</organism>
<dbReference type="InterPro" id="IPR029058">
    <property type="entry name" value="AB_hydrolase_fold"/>
</dbReference>